<reference evidence="1" key="1">
    <citation type="submission" date="2020-12" db="EMBL/GenBank/DDBJ databases">
        <authorList>
            <person name="Iha C."/>
        </authorList>
    </citation>
    <scope>NUCLEOTIDE SEQUENCE</scope>
</reference>
<keyword evidence="2" id="KW-1185">Reference proteome</keyword>
<protein>
    <submittedName>
        <fullName evidence="1">Uncharacterized protein</fullName>
    </submittedName>
</protein>
<dbReference type="AlphaFoldDB" id="A0A8S1JCR0"/>
<gene>
    <name evidence="1" type="ORF">OSTQU699_LOCUS8643</name>
</gene>
<organism evidence="1 2">
    <name type="scientific">Ostreobium quekettii</name>
    <dbReference type="NCBI Taxonomy" id="121088"/>
    <lineage>
        <taxon>Eukaryota</taxon>
        <taxon>Viridiplantae</taxon>
        <taxon>Chlorophyta</taxon>
        <taxon>core chlorophytes</taxon>
        <taxon>Ulvophyceae</taxon>
        <taxon>TCBD clade</taxon>
        <taxon>Bryopsidales</taxon>
        <taxon>Ostreobineae</taxon>
        <taxon>Ostreobiaceae</taxon>
        <taxon>Ostreobium</taxon>
    </lineage>
</organism>
<dbReference type="Proteomes" id="UP000708148">
    <property type="component" value="Unassembled WGS sequence"/>
</dbReference>
<sequence>MVCCREAAKVWERDLAAKAGLERQKQEEVNRSLQAAHLSRELVRKRREQHSLVDFRFSRLHQQLGVPQVAVKHVPSAGSETAVQAAVGERN</sequence>
<comment type="caution">
    <text evidence="1">The sequence shown here is derived from an EMBL/GenBank/DDBJ whole genome shotgun (WGS) entry which is preliminary data.</text>
</comment>
<evidence type="ECO:0000313" key="2">
    <source>
        <dbReference type="Proteomes" id="UP000708148"/>
    </source>
</evidence>
<name>A0A8S1JCR0_9CHLO</name>
<accession>A0A8S1JCR0</accession>
<feature type="non-terminal residue" evidence="1">
    <location>
        <position position="91"/>
    </location>
</feature>
<evidence type="ECO:0000313" key="1">
    <source>
        <dbReference type="EMBL" id="CAD7703286.1"/>
    </source>
</evidence>
<proteinExistence type="predicted"/>
<dbReference type="EMBL" id="CAJHUC010002140">
    <property type="protein sequence ID" value="CAD7703286.1"/>
    <property type="molecule type" value="Genomic_DNA"/>
</dbReference>